<comment type="caution">
    <text evidence="3">The sequence shown here is derived from an EMBL/GenBank/DDBJ whole genome shotgun (WGS) entry which is preliminary data.</text>
</comment>
<dbReference type="InterPro" id="IPR025048">
    <property type="entry name" value="DUF3987"/>
</dbReference>
<dbReference type="EMBL" id="CACRXK020000742">
    <property type="protein sequence ID" value="CAB3984459.1"/>
    <property type="molecule type" value="Genomic_DNA"/>
</dbReference>
<dbReference type="Pfam" id="PF13148">
    <property type="entry name" value="DUF3987"/>
    <property type="match status" value="1"/>
</dbReference>
<dbReference type="Proteomes" id="UP001152795">
    <property type="component" value="Unassembled WGS sequence"/>
</dbReference>
<organism evidence="3 4">
    <name type="scientific">Paramuricea clavata</name>
    <name type="common">Red gorgonian</name>
    <name type="synonym">Violescent sea-whip</name>
    <dbReference type="NCBI Taxonomy" id="317549"/>
    <lineage>
        <taxon>Eukaryota</taxon>
        <taxon>Metazoa</taxon>
        <taxon>Cnidaria</taxon>
        <taxon>Anthozoa</taxon>
        <taxon>Octocorallia</taxon>
        <taxon>Malacalcyonacea</taxon>
        <taxon>Plexauridae</taxon>
        <taxon>Paramuricea</taxon>
    </lineage>
</organism>
<evidence type="ECO:0000256" key="1">
    <source>
        <dbReference type="SAM" id="MobiDB-lite"/>
    </source>
</evidence>
<dbReference type="AlphaFoldDB" id="A0A7D9HIB1"/>
<accession>A0A7D9HIB1</accession>
<feature type="region of interest" description="Disordered" evidence="1">
    <location>
        <begin position="367"/>
        <end position="405"/>
    </location>
</feature>
<reference evidence="3" key="1">
    <citation type="submission" date="2020-04" db="EMBL/GenBank/DDBJ databases">
        <authorList>
            <person name="Alioto T."/>
            <person name="Alioto T."/>
            <person name="Gomez Garrido J."/>
        </authorList>
    </citation>
    <scope>NUCLEOTIDE SEQUENCE</scope>
    <source>
        <strain evidence="3">A484AB</strain>
    </source>
</reference>
<proteinExistence type="predicted"/>
<keyword evidence="2" id="KW-0472">Membrane</keyword>
<keyword evidence="2" id="KW-1133">Transmembrane helix</keyword>
<feature type="region of interest" description="Disordered" evidence="1">
    <location>
        <begin position="572"/>
        <end position="606"/>
    </location>
</feature>
<gene>
    <name evidence="3" type="ORF">PACLA_8A063986</name>
</gene>
<dbReference type="OrthoDB" id="5985115at2759"/>
<keyword evidence="2" id="KW-0812">Transmembrane</keyword>
<evidence type="ECO:0000313" key="3">
    <source>
        <dbReference type="EMBL" id="CAB3984459.1"/>
    </source>
</evidence>
<feature type="compositionally biased region" description="Basic and acidic residues" evidence="1">
    <location>
        <begin position="572"/>
        <end position="587"/>
    </location>
</feature>
<evidence type="ECO:0000256" key="2">
    <source>
        <dbReference type="SAM" id="Phobius"/>
    </source>
</evidence>
<name>A0A7D9HIB1_PARCT</name>
<evidence type="ECO:0000313" key="4">
    <source>
        <dbReference type="Proteomes" id="UP001152795"/>
    </source>
</evidence>
<keyword evidence="4" id="KW-1185">Reference proteome</keyword>
<feature type="compositionally biased region" description="Polar residues" evidence="1">
    <location>
        <begin position="387"/>
        <end position="396"/>
    </location>
</feature>
<sequence length="606" mass="68772">MAWTNDQVMETNLERCYQLDFDWELIPKKLQNICEIWGKRMKQQKTTVLLALVTVVSFVLGHASVTVKDGWDEPIVIWLAVVLKTGRCKSALHKFIENVMEKVSDNVSKTKRKNGITQCPGTMILPHCTWDKFGDILANNGGRLYGLFDELVSFFSTMNMYSSSKSSVQDNREYQDFLKMFTGKAKNRETITGNANFNMTQTTFTLLGFTQPQTALPIIHNAENNAKGFTSRILWYFPKPLFRRLAESELTEEEKEACDCWEENLVQFLTDLYIEGEETFSTTEVGKVVHVKVERQQSRLSTEAKDLFAKIHDDWEINVCKQHQSDVLLSGLFARGNSHVIRLAVPLHFLFKAFQNEDDYKIQDNAVANDPTTSAPDENDVPELTTEDSPSASDSENPLPDEDERDDCTTIERHAIEAAQSIVKTCLHHVCIMNNNTRLLVNREEDEDMLDNPVACSQFTADEQKGYASILLCPGSIVSLSRLVVKGKFKRVKVGNSTGAAAAGKHLFNVISKKGLAQIVQFKVRRNNTWVLFLKKQAAPDDLQERKKFANLLAFFGVNVRDYIAKYEEENEESASHRLEFDKRGSEEDCSPSPNKVMRVEGNVDE</sequence>
<feature type="transmembrane region" description="Helical" evidence="2">
    <location>
        <begin position="47"/>
        <end position="65"/>
    </location>
</feature>
<protein>
    <submittedName>
        <fullName evidence="3">Uncharacterized protein</fullName>
    </submittedName>
</protein>